<organism evidence="1 3">
    <name type="scientific">Rotaria socialis</name>
    <dbReference type="NCBI Taxonomy" id="392032"/>
    <lineage>
        <taxon>Eukaryota</taxon>
        <taxon>Metazoa</taxon>
        <taxon>Spiralia</taxon>
        <taxon>Gnathifera</taxon>
        <taxon>Rotifera</taxon>
        <taxon>Eurotatoria</taxon>
        <taxon>Bdelloidea</taxon>
        <taxon>Philodinida</taxon>
        <taxon>Philodinidae</taxon>
        <taxon>Rotaria</taxon>
    </lineage>
</organism>
<keyword evidence="4" id="KW-1185">Reference proteome</keyword>
<dbReference type="AlphaFoldDB" id="A0A821AD20"/>
<evidence type="ECO:0000313" key="4">
    <source>
        <dbReference type="Proteomes" id="UP000663873"/>
    </source>
</evidence>
<dbReference type="EMBL" id="CAJOBP010027169">
    <property type="protein sequence ID" value="CAF4619815.1"/>
    <property type="molecule type" value="Genomic_DNA"/>
</dbReference>
<feature type="non-terminal residue" evidence="1">
    <location>
        <position position="1"/>
    </location>
</feature>
<evidence type="ECO:0000313" key="3">
    <source>
        <dbReference type="Proteomes" id="UP000663838"/>
    </source>
</evidence>
<accession>A0A821AD20</accession>
<reference evidence="1" key="1">
    <citation type="submission" date="2021-02" db="EMBL/GenBank/DDBJ databases">
        <authorList>
            <person name="Nowell W R."/>
        </authorList>
    </citation>
    <scope>NUCLEOTIDE SEQUENCE</scope>
</reference>
<evidence type="ECO:0000313" key="1">
    <source>
        <dbReference type="EMBL" id="CAF4572485.1"/>
    </source>
</evidence>
<dbReference type="Proteomes" id="UP000663873">
    <property type="component" value="Unassembled WGS sequence"/>
</dbReference>
<proteinExistence type="predicted"/>
<name>A0A821AD20_9BILA</name>
<evidence type="ECO:0000313" key="2">
    <source>
        <dbReference type="EMBL" id="CAF4619815.1"/>
    </source>
</evidence>
<dbReference type="Proteomes" id="UP000663838">
    <property type="component" value="Unassembled WGS sequence"/>
</dbReference>
<dbReference type="EMBL" id="CAJOBS010000417">
    <property type="protein sequence ID" value="CAF4572485.1"/>
    <property type="molecule type" value="Genomic_DNA"/>
</dbReference>
<gene>
    <name evidence="1" type="ORF">TOA249_LOCUS8708</name>
    <name evidence="2" type="ORF">UJA718_LOCUS31960</name>
</gene>
<sequence length="37" mass="4284">ESYCLRRPSSKARQSLKLITLIHNLISVKEVKDVDDK</sequence>
<protein>
    <submittedName>
        <fullName evidence="1">Uncharacterized protein</fullName>
    </submittedName>
</protein>
<comment type="caution">
    <text evidence="1">The sequence shown here is derived from an EMBL/GenBank/DDBJ whole genome shotgun (WGS) entry which is preliminary data.</text>
</comment>